<organism evidence="9 10">
    <name type="scientific">Nitrospira defluvii</name>
    <dbReference type="NCBI Taxonomy" id="330214"/>
    <lineage>
        <taxon>Bacteria</taxon>
        <taxon>Pseudomonadati</taxon>
        <taxon>Nitrospirota</taxon>
        <taxon>Nitrospiria</taxon>
        <taxon>Nitrospirales</taxon>
        <taxon>Nitrospiraceae</taxon>
        <taxon>Nitrospira</taxon>
    </lineage>
</organism>
<dbReference type="RefSeq" id="WP_213043154.1">
    <property type="nucleotide sequence ID" value="NZ_CAJNBJ010000017.1"/>
</dbReference>
<feature type="transmembrane region" description="Helical" evidence="8">
    <location>
        <begin position="867"/>
        <end position="886"/>
    </location>
</feature>
<keyword evidence="6 8" id="KW-1133">Transmembrane helix</keyword>
<comment type="similarity">
    <text evidence="2">Belongs to the resistance-nodulation-cell division (RND) (TC 2.A.6) family.</text>
</comment>
<feature type="transmembrane region" description="Helical" evidence="8">
    <location>
        <begin position="12"/>
        <end position="32"/>
    </location>
</feature>
<dbReference type="SUPFAM" id="SSF82714">
    <property type="entry name" value="Multidrug efflux transporter AcrB TolC docking domain, DN and DC subdomains"/>
    <property type="match status" value="2"/>
</dbReference>
<feature type="transmembrane region" description="Helical" evidence="8">
    <location>
        <begin position="364"/>
        <end position="384"/>
    </location>
</feature>
<dbReference type="EMBL" id="CAJNBJ010000017">
    <property type="protein sequence ID" value="CAE6771676.1"/>
    <property type="molecule type" value="Genomic_DNA"/>
</dbReference>
<dbReference type="Pfam" id="PF00873">
    <property type="entry name" value="ACR_tran"/>
    <property type="match status" value="1"/>
</dbReference>
<evidence type="ECO:0000256" key="5">
    <source>
        <dbReference type="ARBA" id="ARBA00022692"/>
    </source>
</evidence>
<evidence type="ECO:0000256" key="2">
    <source>
        <dbReference type="ARBA" id="ARBA00010942"/>
    </source>
</evidence>
<keyword evidence="4" id="KW-1003">Cell membrane</keyword>
<dbReference type="Gene3D" id="3.30.2090.10">
    <property type="entry name" value="Multidrug efflux transporter AcrB TolC docking domain, DN and DC subdomains"/>
    <property type="match status" value="2"/>
</dbReference>
<feature type="transmembrane region" description="Helical" evidence="8">
    <location>
        <begin position="342"/>
        <end position="358"/>
    </location>
</feature>
<dbReference type="PRINTS" id="PR00702">
    <property type="entry name" value="ACRIFLAVINRP"/>
</dbReference>
<keyword evidence="7 8" id="KW-0472">Membrane</keyword>
<comment type="subcellular location">
    <subcellularLocation>
        <location evidence="1">Cell membrane</location>
        <topology evidence="1">Multi-pass membrane protein</topology>
    </subcellularLocation>
</comment>
<evidence type="ECO:0000313" key="10">
    <source>
        <dbReference type="Proteomes" id="UP000675880"/>
    </source>
</evidence>
<feature type="transmembrane region" description="Helical" evidence="8">
    <location>
        <begin position="530"/>
        <end position="550"/>
    </location>
</feature>
<dbReference type="InterPro" id="IPR004763">
    <property type="entry name" value="CusA-like"/>
</dbReference>
<dbReference type="Gene3D" id="3.30.70.1430">
    <property type="entry name" value="Multidrug efflux transporter AcrB pore domain"/>
    <property type="match status" value="2"/>
</dbReference>
<protein>
    <submittedName>
        <fullName evidence="9">Copper/silver export system RND permease</fullName>
    </submittedName>
</protein>
<reference evidence="9 10" key="1">
    <citation type="submission" date="2021-02" db="EMBL/GenBank/DDBJ databases">
        <authorList>
            <person name="Han P."/>
        </authorList>
    </citation>
    <scope>NUCLEOTIDE SEQUENCE [LARGE SCALE GENOMIC DNA]</scope>
    <source>
        <strain evidence="9">Candidatus Nitrospira sp. ZN2</strain>
    </source>
</reference>
<sequence length="1056" mass="116729">MIERVIEWSTKNTFLVSLALLFLMGWGGWAVYHTPLDAIPDLSDVQVIIFTEWPGRSPDLVEDQITYPIVTSMLGAPRVKNVRGQSFLGLSFVYIIFQDGTDIYWARSRVVEYMQGVKGKLPEGVSPTLGPDATGVGWVFQYALVDKSGQHDLADLRTFQDWYLRYWLQSVPGVAQVASIGGFVKQYQVQVDPTKLLGYHIPLKKVIEAIQRSNNDVGGRVLEVTEREYMVRGRGYIRSLDDIRKIAVGTDQQGTPITVRDLAQVVLGPDMRRGVAELDGQGETVGGIIVMRYGENALAVIERVKDKLAEIGPSLPPGMEIIPVYDRSELIRRAIATLKEKLIEVSVVVSLISLLFLFHLRSALVAILTLPVAILLSFLAMYYLGITSNIMSLAGIAIAIGAMVDAVIVMIENAHKRLEQWERGGRSGSRAAVIVQAAQEVGKPLFFSLLIITISFLPVFTLEAQEGRLFKPLAFTKTAAMFFAALVSITVAPLLMVWLLKGTISPEESNPINRVLLRLYRPIVSGALRVRWLVIILAVLAVAVTVPLYARLGSEFMPPLNEGTILFMPTALPGISVTEATRLLQRQDQLLKQFPEVDHVFGKVGRAETPTDPAHFSMAETTVTLKPEEQWRPGVTWDSLIAELDPLLKFPGMPNIWWMPIQTRTEMLATGIRSNLGIKILGPDLAEIERIGLTIESLLQGLRGTRSAYSERVTGGYYLDVQVDRDAIARYGLTVEDVEDVIESAIGGKNISQTVEGRERYPINVRYARALRDDPESLRRVLVETPSGATIPMAQLAQISMVTGPPTVRDERGSLSGIVFVDVTGRDLAGYVAEAQRVVREQVRLKPGYRLEWGGQFQYLERAKARLRIVVPVTIVLIFVLLYMNFRSVTRSLIVLLSVPFGVIGAIVYLYLLQYHLSVAVWVGIIALAGVAAETGVIMIIFLDEAYERWEREGRLHSVADLHLAIIEGAVQRVRPKVMTASAILIGLLPIMWSHGSGADVMKRIAAPMIGGMVSSTLLTLVVIPVLYALWRGRSLPAEAPVEAGAEKRLVPLENL</sequence>
<evidence type="ECO:0000313" key="9">
    <source>
        <dbReference type="EMBL" id="CAE6771676.1"/>
    </source>
</evidence>
<dbReference type="NCBIfam" id="TIGR00914">
    <property type="entry name" value="2A0601"/>
    <property type="match status" value="1"/>
</dbReference>
<feature type="transmembrane region" description="Helical" evidence="8">
    <location>
        <begin position="445"/>
        <end position="462"/>
    </location>
</feature>
<dbReference type="PANTHER" id="PTHR32063:SF19">
    <property type="entry name" value="CATION EFFLUX SYSTEM PROTEIN CUSA"/>
    <property type="match status" value="1"/>
</dbReference>
<keyword evidence="5 8" id="KW-0812">Transmembrane</keyword>
<evidence type="ECO:0000256" key="4">
    <source>
        <dbReference type="ARBA" id="ARBA00022475"/>
    </source>
</evidence>
<dbReference type="Gene3D" id="1.20.1640.10">
    <property type="entry name" value="Multidrug efflux transporter AcrB transmembrane domain"/>
    <property type="match status" value="2"/>
</dbReference>
<keyword evidence="3" id="KW-0813">Transport</keyword>
<gene>
    <name evidence="9" type="primary">cusA</name>
    <name evidence="9" type="ORF">NSPZN2_40318</name>
</gene>
<dbReference type="Gene3D" id="3.30.70.1440">
    <property type="entry name" value="Multidrug efflux transporter AcrB pore domain"/>
    <property type="match status" value="1"/>
</dbReference>
<keyword evidence="10" id="KW-1185">Reference proteome</keyword>
<evidence type="ECO:0000256" key="8">
    <source>
        <dbReference type="SAM" id="Phobius"/>
    </source>
</evidence>
<accession>A0ABM8RU47</accession>
<feature type="transmembrane region" description="Helical" evidence="8">
    <location>
        <begin position="474"/>
        <end position="500"/>
    </location>
</feature>
<dbReference type="InterPro" id="IPR001036">
    <property type="entry name" value="Acrflvin-R"/>
</dbReference>
<evidence type="ECO:0000256" key="7">
    <source>
        <dbReference type="ARBA" id="ARBA00023136"/>
    </source>
</evidence>
<name>A0ABM8RU47_9BACT</name>
<feature type="transmembrane region" description="Helical" evidence="8">
    <location>
        <begin position="391"/>
        <end position="411"/>
    </location>
</feature>
<evidence type="ECO:0000256" key="6">
    <source>
        <dbReference type="ARBA" id="ARBA00022989"/>
    </source>
</evidence>
<proteinExistence type="inferred from homology"/>
<dbReference type="InterPro" id="IPR027463">
    <property type="entry name" value="AcrB_DN_DC_subdom"/>
</dbReference>
<feature type="transmembrane region" description="Helical" evidence="8">
    <location>
        <begin position="892"/>
        <end position="912"/>
    </location>
</feature>
<evidence type="ECO:0000256" key="1">
    <source>
        <dbReference type="ARBA" id="ARBA00004651"/>
    </source>
</evidence>
<dbReference type="SUPFAM" id="SSF82693">
    <property type="entry name" value="Multidrug efflux transporter AcrB pore domain, PN1, PN2, PC1 and PC2 subdomains"/>
    <property type="match status" value="2"/>
</dbReference>
<feature type="transmembrane region" description="Helical" evidence="8">
    <location>
        <begin position="919"/>
        <end position="943"/>
    </location>
</feature>
<dbReference type="PANTHER" id="PTHR32063">
    <property type="match status" value="1"/>
</dbReference>
<dbReference type="SUPFAM" id="SSF82866">
    <property type="entry name" value="Multidrug efflux transporter AcrB transmembrane domain"/>
    <property type="match status" value="2"/>
</dbReference>
<dbReference type="Gene3D" id="3.30.70.1320">
    <property type="entry name" value="Multidrug efflux transporter AcrB pore domain like"/>
    <property type="match status" value="1"/>
</dbReference>
<evidence type="ECO:0000256" key="3">
    <source>
        <dbReference type="ARBA" id="ARBA00022448"/>
    </source>
</evidence>
<feature type="transmembrane region" description="Helical" evidence="8">
    <location>
        <begin position="974"/>
        <end position="993"/>
    </location>
</feature>
<comment type="caution">
    <text evidence="9">The sequence shown here is derived from an EMBL/GenBank/DDBJ whole genome shotgun (WGS) entry which is preliminary data.</text>
</comment>
<dbReference type="Proteomes" id="UP000675880">
    <property type="component" value="Unassembled WGS sequence"/>
</dbReference>
<feature type="transmembrane region" description="Helical" evidence="8">
    <location>
        <begin position="1005"/>
        <end position="1031"/>
    </location>
</feature>